<evidence type="ECO:0000256" key="1">
    <source>
        <dbReference type="SAM" id="MobiDB-lite"/>
    </source>
</evidence>
<name>A0A4U0P3T9_9SPHI</name>
<feature type="region of interest" description="Disordered" evidence="1">
    <location>
        <begin position="457"/>
        <end position="478"/>
    </location>
</feature>
<keyword evidence="3" id="KW-1185">Reference proteome</keyword>
<proteinExistence type="predicted"/>
<protein>
    <submittedName>
        <fullName evidence="2">SusD/RagB family nutrient-binding outer membrane lipoprotein</fullName>
    </submittedName>
</protein>
<dbReference type="RefSeq" id="WP_136900352.1">
    <property type="nucleotide sequence ID" value="NZ_SUME01000002.1"/>
</dbReference>
<gene>
    <name evidence="2" type="ORF">FAZ15_05705</name>
</gene>
<organism evidence="2 3">
    <name type="scientific">Sphingobacterium olei</name>
    <dbReference type="NCBI Taxonomy" id="2571155"/>
    <lineage>
        <taxon>Bacteria</taxon>
        <taxon>Pseudomonadati</taxon>
        <taxon>Bacteroidota</taxon>
        <taxon>Sphingobacteriia</taxon>
        <taxon>Sphingobacteriales</taxon>
        <taxon>Sphingobacteriaceae</taxon>
        <taxon>Sphingobacterium</taxon>
    </lineage>
</organism>
<accession>A0A4U0P3T9</accession>
<dbReference type="PROSITE" id="PS51257">
    <property type="entry name" value="PROKAR_LIPOPROTEIN"/>
    <property type="match status" value="1"/>
</dbReference>
<dbReference type="SUPFAM" id="SSF48452">
    <property type="entry name" value="TPR-like"/>
    <property type="match status" value="1"/>
</dbReference>
<dbReference type="InterPro" id="IPR011990">
    <property type="entry name" value="TPR-like_helical_dom_sf"/>
</dbReference>
<dbReference type="Proteomes" id="UP000306808">
    <property type="component" value="Unassembled WGS sequence"/>
</dbReference>
<evidence type="ECO:0000313" key="2">
    <source>
        <dbReference type="EMBL" id="TJZ62007.1"/>
    </source>
</evidence>
<sequence>MKKVIKYSFYSVLLTVGLQSCSGYFDDLADNPNQVVQPTLPSLLSTSTYKIGINSYSAASAIVPFVQYTASPAANGAGDTYQTQNFTSLWDALYFAMADANEMKKVAVTLGASEYLGVANLMIAYNLAIVNDYWGSAPFSQAFDINNFYPQYDSEEAVYESTLGLIDEAIAELSKTGATMPLAAANDLVYNGPSLNATTRRELWLKFAYAIKARLVNKLSKQSNYDPTAVLDAVDNSFTSNDEDAGMGIFNTRNNWAGVSLSNINQSLGGWLSEQLIEHLDGTTYGIFDPRLPKITDLTVDGIYIGTVNGAGNRGTQGNTRHDENYISRNSPWTSDEAPLWIVTYAELKFIEAEAALAAGNRPRAYAAYLTGIGANMDKLEVAAADKATYLASPLVAVGESGLTLELIFKEKYIATYLNAEAWNDARRHDYQYKDFTMPENAALETFIRRLDYPQGEANKNGQNVPTEVPRSTRLWWD</sequence>
<dbReference type="InterPro" id="IPR041662">
    <property type="entry name" value="SusD-like_2"/>
</dbReference>
<reference evidence="2 3" key="1">
    <citation type="submission" date="2019-04" db="EMBL/GenBank/DDBJ databases">
        <title>Sphingobacterium olei sp. nov., isolated from oil-contaminated soil.</title>
        <authorList>
            <person name="Liu B."/>
        </authorList>
    </citation>
    <scope>NUCLEOTIDE SEQUENCE [LARGE SCALE GENOMIC DNA]</scope>
    <source>
        <strain evidence="2 3">HAL-9</strain>
    </source>
</reference>
<dbReference type="Pfam" id="PF12771">
    <property type="entry name" value="SusD-like_2"/>
    <property type="match status" value="1"/>
</dbReference>
<comment type="caution">
    <text evidence="2">The sequence shown here is derived from an EMBL/GenBank/DDBJ whole genome shotgun (WGS) entry which is preliminary data.</text>
</comment>
<keyword evidence="2" id="KW-0449">Lipoprotein</keyword>
<dbReference type="Gene3D" id="1.25.40.390">
    <property type="match status" value="1"/>
</dbReference>
<dbReference type="AlphaFoldDB" id="A0A4U0P3T9"/>
<dbReference type="OrthoDB" id="9766256at2"/>
<dbReference type="EMBL" id="SUME01000002">
    <property type="protein sequence ID" value="TJZ62007.1"/>
    <property type="molecule type" value="Genomic_DNA"/>
</dbReference>
<evidence type="ECO:0000313" key="3">
    <source>
        <dbReference type="Proteomes" id="UP000306808"/>
    </source>
</evidence>